<feature type="transmembrane region" description="Helical" evidence="6">
    <location>
        <begin position="234"/>
        <end position="265"/>
    </location>
</feature>
<dbReference type="InterPro" id="IPR027791">
    <property type="entry name" value="Galactosyl_T_C"/>
</dbReference>
<evidence type="ECO:0000256" key="5">
    <source>
        <dbReference type="ARBA" id="ARBA00023136"/>
    </source>
</evidence>
<dbReference type="Pfam" id="PF02709">
    <property type="entry name" value="Glyco_transf_7C"/>
    <property type="match status" value="1"/>
</dbReference>
<evidence type="ECO:0000259" key="8">
    <source>
        <dbReference type="Pfam" id="PF02709"/>
    </source>
</evidence>
<evidence type="ECO:0000313" key="10">
    <source>
        <dbReference type="Proteomes" id="UP000244898"/>
    </source>
</evidence>
<feature type="domain" description="Galactosyltransferase C-terminal" evidence="8">
    <location>
        <begin position="142"/>
        <end position="193"/>
    </location>
</feature>
<dbReference type="OrthoDB" id="8416156at2"/>
<dbReference type="Pfam" id="PF00535">
    <property type="entry name" value="Glycos_transf_2"/>
    <property type="match status" value="1"/>
</dbReference>
<keyword evidence="6" id="KW-0812">Transmembrane</keyword>
<keyword evidence="6" id="KW-1133">Transmembrane helix</keyword>
<evidence type="ECO:0000313" key="9">
    <source>
        <dbReference type="EMBL" id="SPJ28150.1"/>
    </source>
</evidence>
<name>A0A2R8C6S5_9RHOB</name>
<feature type="domain" description="Glycosyltransferase 2-like" evidence="7">
    <location>
        <begin position="10"/>
        <end position="121"/>
    </location>
</feature>
<organism evidence="9 10">
    <name type="scientific">Falsiruegeria mediterranea M17</name>
    <dbReference type="NCBI Taxonomy" id="1200281"/>
    <lineage>
        <taxon>Bacteria</taxon>
        <taxon>Pseudomonadati</taxon>
        <taxon>Pseudomonadota</taxon>
        <taxon>Alphaproteobacteria</taxon>
        <taxon>Rhodobacterales</taxon>
        <taxon>Roseobacteraceae</taxon>
        <taxon>Falsiruegeria</taxon>
    </lineage>
</organism>
<evidence type="ECO:0000256" key="4">
    <source>
        <dbReference type="ARBA" id="ARBA00022679"/>
    </source>
</evidence>
<dbReference type="GO" id="GO:0005886">
    <property type="term" value="C:plasma membrane"/>
    <property type="evidence" value="ECO:0007669"/>
    <property type="project" value="UniProtKB-SubCell"/>
</dbReference>
<keyword evidence="3" id="KW-0328">Glycosyltransferase</keyword>
<keyword evidence="10" id="KW-1185">Reference proteome</keyword>
<comment type="subcellular location">
    <subcellularLocation>
        <location evidence="1">Cell membrane</location>
    </subcellularLocation>
</comment>
<dbReference type="PANTHER" id="PTHR43646">
    <property type="entry name" value="GLYCOSYLTRANSFERASE"/>
    <property type="match status" value="1"/>
</dbReference>
<dbReference type="Proteomes" id="UP000244898">
    <property type="component" value="Unassembled WGS sequence"/>
</dbReference>
<keyword evidence="2" id="KW-1003">Cell membrane</keyword>
<protein>
    <submittedName>
        <fullName evidence="9">Mycofactocin biosynthesis glycosyltransferase MftF</fullName>
        <ecNumber evidence="9">2.-.-.-</ecNumber>
    </submittedName>
</protein>
<dbReference type="RefSeq" id="WP_108786398.1">
    <property type="nucleotide sequence ID" value="NZ_ONZG01000003.1"/>
</dbReference>
<dbReference type="EMBL" id="ONZG01000003">
    <property type="protein sequence ID" value="SPJ28150.1"/>
    <property type="molecule type" value="Genomic_DNA"/>
</dbReference>
<evidence type="ECO:0000259" key="7">
    <source>
        <dbReference type="Pfam" id="PF00535"/>
    </source>
</evidence>
<keyword evidence="5 6" id="KW-0472">Membrane</keyword>
<accession>A0A2R8C6S5</accession>
<gene>
    <name evidence="9" type="primary">mftF</name>
    <name evidence="9" type="ORF">TRM7615_01647</name>
</gene>
<dbReference type="Gene3D" id="3.90.550.10">
    <property type="entry name" value="Spore Coat Polysaccharide Biosynthesis Protein SpsA, Chain A"/>
    <property type="match status" value="1"/>
</dbReference>
<keyword evidence="4 9" id="KW-0808">Transferase</keyword>
<dbReference type="GO" id="GO:0016757">
    <property type="term" value="F:glycosyltransferase activity"/>
    <property type="evidence" value="ECO:0007669"/>
    <property type="project" value="UniProtKB-KW"/>
</dbReference>
<evidence type="ECO:0000256" key="3">
    <source>
        <dbReference type="ARBA" id="ARBA00022676"/>
    </source>
</evidence>
<dbReference type="EC" id="2.-.-.-" evidence="9"/>
<dbReference type="CDD" id="cd00761">
    <property type="entry name" value="Glyco_tranf_GTA_type"/>
    <property type="match status" value="1"/>
</dbReference>
<dbReference type="SUPFAM" id="SSF53448">
    <property type="entry name" value="Nucleotide-diphospho-sugar transferases"/>
    <property type="match status" value="1"/>
</dbReference>
<sequence length="321" mass="35352">MSVDLVLIGRNEGDRLKRALDAAVGQADRIVYVDSGSSDDSVAAARAAGARVVELDMSTAFSAARARNAGFARLEQDGAPAFVQFIDGDCALVPGWVEAAVAHIKTDPKLAVVTGWRSEIHRNASVYNQMCDHEWHRPAGPITACGGDMLVRAEAFRQVGGFSPHVVAAEDDEFCLRLGAANWRLERLPLEMTRHDAAITRFGQWWRRAVRAGHGFAQVGDLHDGYFHTEKRRVMLFGLILPLVAVLGSALSLWLPILVLGLYAVSHARTIKGLQAEGLPRDEARKHALFLTLSKFPNLLGMAKYHLNRVRNRTPEIIEYQ</sequence>
<dbReference type="InterPro" id="IPR001173">
    <property type="entry name" value="Glyco_trans_2-like"/>
</dbReference>
<evidence type="ECO:0000256" key="6">
    <source>
        <dbReference type="SAM" id="Phobius"/>
    </source>
</evidence>
<dbReference type="PANTHER" id="PTHR43646:SF2">
    <property type="entry name" value="GLYCOSYLTRANSFERASE 2-LIKE DOMAIN-CONTAINING PROTEIN"/>
    <property type="match status" value="1"/>
</dbReference>
<evidence type="ECO:0000256" key="1">
    <source>
        <dbReference type="ARBA" id="ARBA00004236"/>
    </source>
</evidence>
<reference evidence="10" key="1">
    <citation type="submission" date="2018-03" db="EMBL/GenBank/DDBJ databases">
        <authorList>
            <person name="Rodrigo-Torres L."/>
            <person name="Arahal R. D."/>
            <person name="Lucena T."/>
        </authorList>
    </citation>
    <scope>NUCLEOTIDE SEQUENCE [LARGE SCALE GENOMIC DNA]</scope>
    <source>
        <strain evidence="10">CECT 7615</strain>
    </source>
</reference>
<dbReference type="AlphaFoldDB" id="A0A2R8C6S5"/>
<dbReference type="InterPro" id="IPR029044">
    <property type="entry name" value="Nucleotide-diphossugar_trans"/>
</dbReference>
<proteinExistence type="predicted"/>
<evidence type="ECO:0000256" key="2">
    <source>
        <dbReference type="ARBA" id="ARBA00022475"/>
    </source>
</evidence>